<dbReference type="InterPro" id="IPR003140">
    <property type="entry name" value="PLipase/COase/thioEstase"/>
</dbReference>
<organism evidence="4 5">
    <name type="scientific">Prauserella shujinwangii</name>
    <dbReference type="NCBI Taxonomy" id="1453103"/>
    <lineage>
        <taxon>Bacteria</taxon>
        <taxon>Bacillati</taxon>
        <taxon>Actinomycetota</taxon>
        <taxon>Actinomycetes</taxon>
        <taxon>Pseudonocardiales</taxon>
        <taxon>Pseudonocardiaceae</taxon>
        <taxon>Prauserella</taxon>
    </lineage>
</organism>
<evidence type="ECO:0000256" key="1">
    <source>
        <dbReference type="ARBA" id="ARBA00006499"/>
    </source>
</evidence>
<dbReference type="Gene3D" id="3.40.50.1820">
    <property type="entry name" value="alpha/beta hydrolase"/>
    <property type="match status" value="1"/>
</dbReference>
<proteinExistence type="inferred from homology"/>
<keyword evidence="2" id="KW-0378">Hydrolase</keyword>
<evidence type="ECO:0000313" key="5">
    <source>
        <dbReference type="Proteomes" id="UP000238362"/>
    </source>
</evidence>
<feature type="domain" description="Phospholipase/carboxylesterase/thioesterase" evidence="3">
    <location>
        <begin position="61"/>
        <end position="203"/>
    </location>
</feature>
<protein>
    <submittedName>
        <fullName evidence="4">Phospholipase/carboxylesterase</fullName>
    </submittedName>
</protein>
<dbReference type="PANTHER" id="PTHR10655">
    <property type="entry name" value="LYSOPHOSPHOLIPASE-RELATED"/>
    <property type="match status" value="1"/>
</dbReference>
<dbReference type="RefSeq" id="WP_106178196.1">
    <property type="nucleotide sequence ID" value="NZ_PVNH01000003.1"/>
</dbReference>
<dbReference type="GO" id="GO:0016787">
    <property type="term" value="F:hydrolase activity"/>
    <property type="evidence" value="ECO:0007669"/>
    <property type="project" value="UniProtKB-KW"/>
</dbReference>
<gene>
    <name evidence="4" type="ORF">B0I33_103602</name>
</gene>
<dbReference type="EMBL" id="PVNH01000003">
    <property type="protein sequence ID" value="PRX49565.1"/>
    <property type="molecule type" value="Genomic_DNA"/>
</dbReference>
<evidence type="ECO:0000256" key="2">
    <source>
        <dbReference type="ARBA" id="ARBA00022801"/>
    </source>
</evidence>
<sequence>MSTQRRDGLPVTQWGVDAGDAALAVLAVHGRAQGPSFLRETARRFGAAPVRFYAPEAEGNTWYPRPFLEPLASNQPDLDESLATVDGYLAALAGAGFPPERVVPWGFSQGACLLAHHVLTAPRRFAGLVLCTGGHVGPDPLPPPAGTPLRGVPAVVRSVEDDPWVPSHRVRETAELLRRAGADVDLRIDPGTEHVITDEACAAATRLLVATAARAGPR</sequence>
<dbReference type="Proteomes" id="UP000238362">
    <property type="component" value="Unassembled WGS sequence"/>
</dbReference>
<dbReference type="SUPFAM" id="SSF53474">
    <property type="entry name" value="alpha/beta-Hydrolases"/>
    <property type="match status" value="1"/>
</dbReference>
<comment type="similarity">
    <text evidence="1">Belongs to the AB hydrolase superfamily. AB hydrolase 2 family.</text>
</comment>
<dbReference type="InterPro" id="IPR029058">
    <property type="entry name" value="AB_hydrolase_fold"/>
</dbReference>
<dbReference type="AlphaFoldDB" id="A0A2T0LZL4"/>
<dbReference type="InterPro" id="IPR050565">
    <property type="entry name" value="LYPA1-2/EST-like"/>
</dbReference>
<keyword evidence="5" id="KW-1185">Reference proteome</keyword>
<reference evidence="4 5" key="1">
    <citation type="submission" date="2018-03" db="EMBL/GenBank/DDBJ databases">
        <title>Genomic Encyclopedia of Type Strains, Phase III (KMG-III): the genomes of soil and plant-associated and newly described type strains.</title>
        <authorList>
            <person name="Whitman W."/>
        </authorList>
    </citation>
    <scope>NUCLEOTIDE SEQUENCE [LARGE SCALE GENOMIC DNA]</scope>
    <source>
        <strain evidence="4 5">CGMCC 4.7125</strain>
    </source>
</reference>
<evidence type="ECO:0000313" key="4">
    <source>
        <dbReference type="EMBL" id="PRX49565.1"/>
    </source>
</evidence>
<name>A0A2T0LZL4_9PSEU</name>
<evidence type="ECO:0000259" key="3">
    <source>
        <dbReference type="Pfam" id="PF02230"/>
    </source>
</evidence>
<dbReference type="Pfam" id="PF02230">
    <property type="entry name" value="Abhydrolase_2"/>
    <property type="match status" value="1"/>
</dbReference>
<dbReference type="OrthoDB" id="9801763at2"/>
<comment type="caution">
    <text evidence="4">The sequence shown here is derived from an EMBL/GenBank/DDBJ whole genome shotgun (WGS) entry which is preliminary data.</text>
</comment>
<accession>A0A2T0LZL4</accession>
<dbReference type="PANTHER" id="PTHR10655:SF17">
    <property type="entry name" value="LYSOPHOSPHOLIPASE-LIKE PROTEIN 1"/>
    <property type="match status" value="1"/>
</dbReference>